<dbReference type="GO" id="GO:0043952">
    <property type="term" value="P:protein transport by the Sec complex"/>
    <property type="evidence" value="ECO:0007669"/>
    <property type="project" value="UniProtKB-UniRule"/>
</dbReference>
<dbReference type="InterPro" id="IPR000297">
    <property type="entry name" value="PPIase_PpiC"/>
</dbReference>
<keyword evidence="5 9" id="KW-0653">Protein transport</keyword>
<evidence type="ECO:0000256" key="5">
    <source>
        <dbReference type="ARBA" id="ARBA00022927"/>
    </source>
</evidence>
<dbReference type="InterPro" id="IPR048634">
    <property type="entry name" value="SecD_SecF_C"/>
</dbReference>
<feature type="transmembrane region" description="Helical" evidence="9">
    <location>
        <begin position="741"/>
        <end position="758"/>
    </location>
</feature>
<dbReference type="PROSITE" id="PS50198">
    <property type="entry name" value="PPIC_PPIASE_2"/>
    <property type="match status" value="1"/>
</dbReference>
<dbReference type="Proteomes" id="UP000034711">
    <property type="component" value="Unassembled WGS sequence"/>
</dbReference>
<dbReference type="PANTHER" id="PTHR30081">
    <property type="entry name" value="PROTEIN-EXPORT MEMBRANE PROTEIN SEC"/>
    <property type="match status" value="1"/>
</dbReference>
<name>A0A0G2AIX0_9BACT</name>
<keyword evidence="10" id="KW-0697">Rotamase</keyword>
<keyword evidence="3 9" id="KW-1003">Cell membrane</keyword>
<dbReference type="Gene3D" id="3.30.70.3220">
    <property type="match status" value="1"/>
</dbReference>
<dbReference type="InterPro" id="IPR054384">
    <property type="entry name" value="SecDF_P1_head"/>
</dbReference>
<keyword evidence="2 9" id="KW-0813">Transport</keyword>
<keyword evidence="4 9" id="KW-0812">Transmembrane</keyword>
<evidence type="ECO:0000313" key="12">
    <source>
        <dbReference type="EMBL" id="KKW32554.1"/>
    </source>
</evidence>
<comment type="similarity">
    <text evidence="9">Belongs to the SecD/SecF family. SecD subfamily.</text>
</comment>
<feature type="domain" description="PpiC" evidence="11">
    <location>
        <begin position="345"/>
        <end position="451"/>
    </location>
</feature>
<dbReference type="InterPro" id="IPR055344">
    <property type="entry name" value="SecD_SecF_C_bact"/>
</dbReference>
<dbReference type="Gene3D" id="1.20.1640.10">
    <property type="entry name" value="Multidrug efflux transporter AcrB transmembrane domain"/>
    <property type="match status" value="1"/>
</dbReference>
<evidence type="ECO:0000256" key="4">
    <source>
        <dbReference type="ARBA" id="ARBA00022692"/>
    </source>
</evidence>
<evidence type="ECO:0000256" key="6">
    <source>
        <dbReference type="ARBA" id="ARBA00022989"/>
    </source>
</evidence>
<dbReference type="AlphaFoldDB" id="A0A0G2AIX0"/>
<dbReference type="GO" id="GO:0005886">
    <property type="term" value="C:plasma membrane"/>
    <property type="evidence" value="ECO:0007669"/>
    <property type="project" value="UniProtKB-SubCell"/>
</dbReference>
<sequence>MSTNRSRLWPAISVIISILILVIALPQNRRTWFPSFLQSPKIHYGLDLVGGTQLDFRISEREMIGQISELEKEISRMENEGAPPDSIGALRAQLNAIREQQKTIVEAIKAVLERRINSMGVSEAVITPSYVGNEKHLLVECPGVVETQACIDTVGKTISLEFKEEYTEATEEFEKGVRGSAEETAQRIKKGELLSVIGEDMSSELGTGYENEKEYFFDQLPKSLEQMWDRKPSQGVKKIEGSIEVPRQTEEGHTIQEVPGIFLSEVTKPREKRQRALTDISLALEHLSKTMENASLVEIADSPADDPADPIIKALGELSPGGITSTAIDETKSSVIYLKNRTQGSQEMEASHILVSFKGALSAPETVTRAKEEAKKLAEEIKSKIEGGERFEDLVKKYSDGPSAKEGGSLGRFGLGTMVPAFEQAAFALKDGEISSPVETQFGFHIIRADKAPVRSPDILTYDILTFFNGAESLKSAENALAQIKENRVQREEEVVFLRNLFFSLIPTGWKDTALDGKHFRSATVTLDPTTNLPVVQILFDAQGGQIFQELTKKNVGKRIAIFVGGELVSAPTVQAEISGGTAIITGSRTFEDAKKLAQDLNTGAIPAPIYLAGQYTVEATLGAQALVTSIKATLIGTAVLMLFMIAVYRLMGFIADITLGIYALILVTLLKLPLFLFSDQQIVLTLAGIAGIILSVGMAVDANVLIFERIKEEMRMGKNYKTAVSIGFERAWPSIRDGNYSTLITCAILFIIGTSIVRGFAATLSMGILVSMFTAIVVTRWFMDSLEGTPLAENREMFGANMKHET</sequence>
<dbReference type="SUPFAM" id="SSF54534">
    <property type="entry name" value="FKBP-like"/>
    <property type="match status" value="1"/>
</dbReference>
<comment type="subunit">
    <text evidence="9">Forms a complex with SecF. Part of the essential Sec protein translocation apparatus which comprises SecA, SecYEG and auxiliary proteins SecDF. Other proteins may also be involved.</text>
</comment>
<comment type="caution">
    <text evidence="9">Lacks conserved residue(s) required for the propagation of feature annotation.</text>
</comment>
<keyword evidence="10" id="KW-0413">Isomerase</keyword>
<evidence type="ECO:0000256" key="9">
    <source>
        <dbReference type="HAMAP-Rule" id="MF_01463"/>
    </source>
</evidence>
<gene>
    <name evidence="9" type="primary">secD</name>
    <name evidence="12" type="ORF">UY77_C0019G0003</name>
</gene>
<dbReference type="InterPro" id="IPR046357">
    <property type="entry name" value="PPIase_dom_sf"/>
</dbReference>
<proteinExistence type="inferred from homology"/>
<reference evidence="12 13" key="1">
    <citation type="journal article" date="2015" name="Nature">
        <title>rRNA introns, odd ribosomes, and small enigmatic genomes across a large radiation of phyla.</title>
        <authorList>
            <person name="Brown C.T."/>
            <person name="Hug L.A."/>
            <person name="Thomas B.C."/>
            <person name="Sharon I."/>
            <person name="Castelle C.J."/>
            <person name="Singh A."/>
            <person name="Wilkins M.J."/>
            <person name="Williams K.H."/>
            <person name="Banfield J.F."/>
        </authorList>
    </citation>
    <scope>NUCLEOTIDE SEQUENCE [LARGE SCALE GENOMIC DNA]</scope>
</reference>
<keyword evidence="6 9" id="KW-1133">Transmembrane helix</keyword>
<dbReference type="SUPFAM" id="SSF82866">
    <property type="entry name" value="Multidrug efflux transporter AcrB transmembrane domain"/>
    <property type="match status" value="1"/>
</dbReference>
<dbReference type="Pfam" id="PF00639">
    <property type="entry name" value="Rotamase"/>
    <property type="match status" value="1"/>
</dbReference>
<dbReference type="InterPro" id="IPR048631">
    <property type="entry name" value="SecD_1st"/>
</dbReference>
<dbReference type="Gene3D" id="3.10.50.40">
    <property type="match status" value="1"/>
</dbReference>
<dbReference type="Pfam" id="PF02355">
    <property type="entry name" value="SecD_SecF_C"/>
    <property type="match status" value="1"/>
</dbReference>
<evidence type="ECO:0000256" key="7">
    <source>
        <dbReference type="ARBA" id="ARBA00023010"/>
    </source>
</evidence>
<dbReference type="Pfam" id="PF21760">
    <property type="entry name" value="SecD_1st"/>
    <property type="match status" value="1"/>
</dbReference>
<evidence type="ECO:0000256" key="3">
    <source>
        <dbReference type="ARBA" id="ARBA00022475"/>
    </source>
</evidence>
<dbReference type="EMBL" id="LCRI01000019">
    <property type="protein sequence ID" value="KKW32554.1"/>
    <property type="molecule type" value="Genomic_DNA"/>
</dbReference>
<dbReference type="Gene3D" id="3.30.1360.200">
    <property type="match status" value="1"/>
</dbReference>
<feature type="transmembrane region" description="Helical" evidence="9">
    <location>
        <begin position="683"/>
        <end position="707"/>
    </location>
</feature>
<dbReference type="InterPro" id="IPR022813">
    <property type="entry name" value="SecD/SecF_arch_bac"/>
</dbReference>
<evidence type="ECO:0000313" key="13">
    <source>
        <dbReference type="Proteomes" id="UP000034711"/>
    </source>
</evidence>
<evidence type="ECO:0000256" key="8">
    <source>
        <dbReference type="ARBA" id="ARBA00023136"/>
    </source>
</evidence>
<dbReference type="NCBIfam" id="TIGR01129">
    <property type="entry name" value="secD"/>
    <property type="match status" value="1"/>
</dbReference>
<accession>A0A0G2AIX0</accession>
<dbReference type="PATRIC" id="fig|1618980.3.peg.343"/>
<evidence type="ECO:0000256" key="1">
    <source>
        <dbReference type="ARBA" id="ARBA00004651"/>
    </source>
</evidence>
<evidence type="ECO:0000259" key="11">
    <source>
        <dbReference type="PROSITE" id="PS50198"/>
    </source>
</evidence>
<dbReference type="GO" id="GO:0006605">
    <property type="term" value="P:protein targeting"/>
    <property type="evidence" value="ECO:0007669"/>
    <property type="project" value="UniProtKB-UniRule"/>
</dbReference>
<protein>
    <recommendedName>
        <fullName evidence="9">Protein translocase subunit SecD</fullName>
    </recommendedName>
</protein>
<evidence type="ECO:0000256" key="2">
    <source>
        <dbReference type="ARBA" id="ARBA00022448"/>
    </source>
</evidence>
<keyword evidence="8 9" id="KW-0472">Membrane</keyword>
<comment type="subcellular location">
    <subcellularLocation>
        <location evidence="1 9">Cell membrane</location>
        <topology evidence="1 9">Multi-pass membrane protein</topology>
    </subcellularLocation>
</comment>
<dbReference type="HAMAP" id="MF_01463_B">
    <property type="entry name" value="SecD_B"/>
    <property type="match status" value="1"/>
</dbReference>
<dbReference type="PANTHER" id="PTHR30081:SF1">
    <property type="entry name" value="PROTEIN TRANSLOCASE SUBUNIT SECD"/>
    <property type="match status" value="1"/>
</dbReference>
<dbReference type="GO" id="GO:0015450">
    <property type="term" value="F:protein-transporting ATPase activity"/>
    <property type="evidence" value="ECO:0007669"/>
    <property type="project" value="InterPro"/>
</dbReference>
<dbReference type="InterPro" id="IPR005791">
    <property type="entry name" value="SecD"/>
</dbReference>
<feature type="transmembrane region" description="Helical" evidence="9">
    <location>
        <begin position="658"/>
        <end position="677"/>
    </location>
</feature>
<organism evidence="12 13">
    <name type="scientific">Candidatus Uhrbacteria bacterium GW2011_GWA2_53_10</name>
    <dbReference type="NCBI Taxonomy" id="1618980"/>
    <lineage>
        <taxon>Bacteria</taxon>
        <taxon>Candidatus Uhriibacteriota</taxon>
    </lineage>
</organism>
<dbReference type="NCBIfam" id="TIGR00916">
    <property type="entry name" value="2A0604s01"/>
    <property type="match status" value="1"/>
</dbReference>
<keyword evidence="7 9" id="KW-0811">Translocation</keyword>
<comment type="caution">
    <text evidence="12">The sequence shown here is derived from an EMBL/GenBank/DDBJ whole genome shotgun (WGS) entry which is preliminary data.</text>
</comment>
<feature type="transmembrane region" description="Helical" evidence="9">
    <location>
        <begin position="633"/>
        <end position="651"/>
    </location>
</feature>
<evidence type="ECO:0000256" key="10">
    <source>
        <dbReference type="PROSITE-ProRule" id="PRU00278"/>
    </source>
</evidence>
<dbReference type="GO" id="GO:0003755">
    <property type="term" value="F:peptidyl-prolyl cis-trans isomerase activity"/>
    <property type="evidence" value="ECO:0007669"/>
    <property type="project" value="UniProtKB-KW"/>
</dbReference>
<comment type="function">
    <text evidence="9">Part of the Sec protein translocase complex. Interacts with the SecYEG preprotein conducting channel. SecDF uses the proton motive force (PMF) to complete protein translocation after the ATP-dependent function of SecA.</text>
</comment>
<dbReference type="Pfam" id="PF22599">
    <property type="entry name" value="SecDF_P1_head"/>
    <property type="match status" value="1"/>
</dbReference>
<feature type="transmembrane region" description="Helical" evidence="9">
    <location>
        <begin position="7"/>
        <end position="25"/>
    </location>
</feature>
<dbReference type="GO" id="GO:0065002">
    <property type="term" value="P:intracellular protein transmembrane transport"/>
    <property type="evidence" value="ECO:0007669"/>
    <property type="project" value="UniProtKB-UniRule"/>
</dbReference>